<keyword evidence="1" id="KW-1133">Transmembrane helix</keyword>
<dbReference type="Proteomes" id="UP000533476">
    <property type="component" value="Unassembled WGS sequence"/>
</dbReference>
<proteinExistence type="predicted"/>
<dbReference type="RefSeq" id="WP_169102756.1">
    <property type="nucleotide sequence ID" value="NZ_JABBVZ010000120.1"/>
</dbReference>
<evidence type="ECO:0000313" key="2">
    <source>
        <dbReference type="EMBL" id="NMP24546.1"/>
    </source>
</evidence>
<evidence type="ECO:0000256" key="1">
    <source>
        <dbReference type="SAM" id="Phobius"/>
    </source>
</evidence>
<gene>
    <name evidence="2" type="ORF">HIJ39_19715</name>
</gene>
<comment type="caution">
    <text evidence="2">The sequence shown here is derived from an EMBL/GenBank/DDBJ whole genome shotgun (WGS) entry which is preliminary data.</text>
</comment>
<organism evidence="2 3">
    <name type="scientific">Sulfobacillus harzensis</name>
    <dbReference type="NCBI Taxonomy" id="2729629"/>
    <lineage>
        <taxon>Bacteria</taxon>
        <taxon>Bacillati</taxon>
        <taxon>Bacillota</taxon>
        <taxon>Clostridia</taxon>
        <taxon>Eubacteriales</taxon>
        <taxon>Clostridiales Family XVII. Incertae Sedis</taxon>
        <taxon>Sulfobacillus</taxon>
    </lineage>
</organism>
<protein>
    <submittedName>
        <fullName evidence="2">Uncharacterized protein</fullName>
    </submittedName>
</protein>
<accession>A0A7Y0L7A8</accession>
<dbReference type="EMBL" id="JABBVZ010000120">
    <property type="protein sequence ID" value="NMP24546.1"/>
    <property type="molecule type" value="Genomic_DNA"/>
</dbReference>
<keyword evidence="1" id="KW-0472">Membrane</keyword>
<keyword evidence="3" id="KW-1185">Reference proteome</keyword>
<name>A0A7Y0L7A8_9FIRM</name>
<feature type="transmembrane region" description="Helical" evidence="1">
    <location>
        <begin position="6"/>
        <end position="28"/>
    </location>
</feature>
<evidence type="ECO:0000313" key="3">
    <source>
        <dbReference type="Proteomes" id="UP000533476"/>
    </source>
</evidence>
<dbReference type="AlphaFoldDB" id="A0A7Y0L7A8"/>
<sequence>MTGPSIVQFGGLLLATVYAASAVFLLLFRHAIHPARLGPAIGVLVEPFLNS</sequence>
<reference evidence="2 3" key="1">
    <citation type="submission" date="2020-04" db="EMBL/GenBank/DDBJ databases">
        <authorList>
            <person name="Zhang R."/>
            <person name="Schippers A."/>
        </authorList>
    </citation>
    <scope>NUCLEOTIDE SEQUENCE [LARGE SCALE GENOMIC DNA]</scope>
    <source>
        <strain evidence="2 3">DSM 109850</strain>
    </source>
</reference>
<keyword evidence="1" id="KW-0812">Transmembrane</keyword>